<gene>
    <name evidence="3" type="ORF">GCM10023195_09160</name>
</gene>
<feature type="transmembrane region" description="Helical" evidence="2">
    <location>
        <begin position="26"/>
        <end position="45"/>
    </location>
</feature>
<keyword evidence="2" id="KW-0472">Membrane</keyword>
<evidence type="ECO:0000313" key="3">
    <source>
        <dbReference type="EMBL" id="GAA4602870.1"/>
    </source>
</evidence>
<organism evidence="3 4">
    <name type="scientific">Actinoallomurus liliacearum</name>
    <dbReference type="NCBI Taxonomy" id="1080073"/>
    <lineage>
        <taxon>Bacteria</taxon>
        <taxon>Bacillati</taxon>
        <taxon>Actinomycetota</taxon>
        <taxon>Actinomycetes</taxon>
        <taxon>Streptosporangiales</taxon>
        <taxon>Thermomonosporaceae</taxon>
        <taxon>Actinoallomurus</taxon>
    </lineage>
</organism>
<evidence type="ECO:0000313" key="4">
    <source>
        <dbReference type="Proteomes" id="UP001500212"/>
    </source>
</evidence>
<keyword evidence="4" id="KW-1185">Reference proteome</keyword>
<keyword evidence="2" id="KW-0812">Transmembrane</keyword>
<proteinExistence type="predicted"/>
<reference evidence="4" key="1">
    <citation type="journal article" date="2019" name="Int. J. Syst. Evol. Microbiol.">
        <title>The Global Catalogue of Microorganisms (GCM) 10K type strain sequencing project: providing services to taxonomists for standard genome sequencing and annotation.</title>
        <authorList>
            <consortium name="The Broad Institute Genomics Platform"/>
            <consortium name="The Broad Institute Genome Sequencing Center for Infectious Disease"/>
            <person name="Wu L."/>
            <person name="Ma J."/>
        </authorList>
    </citation>
    <scope>NUCLEOTIDE SEQUENCE [LARGE SCALE GENOMIC DNA]</scope>
    <source>
        <strain evidence="4">JCM 17938</strain>
    </source>
</reference>
<name>A0ABP8TB02_9ACTN</name>
<protein>
    <submittedName>
        <fullName evidence="3">Uncharacterized protein</fullName>
    </submittedName>
</protein>
<feature type="region of interest" description="Disordered" evidence="1">
    <location>
        <begin position="58"/>
        <end position="82"/>
    </location>
</feature>
<accession>A0ABP8TB02</accession>
<keyword evidence="2" id="KW-1133">Transmembrane helix</keyword>
<evidence type="ECO:0000256" key="2">
    <source>
        <dbReference type="SAM" id="Phobius"/>
    </source>
</evidence>
<evidence type="ECO:0000256" key="1">
    <source>
        <dbReference type="SAM" id="MobiDB-lite"/>
    </source>
</evidence>
<comment type="caution">
    <text evidence="3">The sequence shown here is derived from an EMBL/GenBank/DDBJ whole genome shotgun (WGS) entry which is preliminary data.</text>
</comment>
<sequence>MPAGPARPVPIDAIFYYRCSSLPDRLSMLVSLLLGSVGLALLWYLQLAPMFVARRERDHGPATGRDLPSEIPRPGGRGTPPG</sequence>
<dbReference type="EMBL" id="BAABHJ010000002">
    <property type="protein sequence ID" value="GAA4602870.1"/>
    <property type="molecule type" value="Genomic_DNA"/>
</dbReference>
<dbReference type="Proteomes" id="UP001500212">
    <property type="component" value="Unassembled WGS sequence"/>
</dbReference>